<proteinExistence type="predicted"/>
<dbReference type="EMBL" id="FQUA01000002">
    <property type="protein sequence ID" value="SHE45156.1"/>
    <property type="molecule type" value="Genomic_DNA"/>
</dbReference>
<reference evidence="3 5" key="1">
    <citation type="journal article" date="2016" name="Genome Announc.">
        <title>Complete Genome Sequence of the Amino Acid-Fermenting Clostridium propionicum X2 (DSM 1682).</title>
        <authorList>
            <person name="Poehlein A."/>
            <person name="Schlien K."/>
            <person name="Chowdhury N.P."/>
            <person name="Gottschalk G."/>
            <person name="Buckel W."/>
            <person name="Daniel R."/>
        </authorList>
    </citation>
    <scope>NUCLEOTIDE SEQUENCE [LARGE SCALE GENOMIC DNA]</scope>
    <source>
        <strain evidence="3 5">X2</strain>
    </source>
</reference>
<accession>A0A110A6W7</accession>
<dbReference type="PANTHER" id="PTHR43861">
    <property type="entry name" value="TRANS-ACONITATE 2-METHYLTRANSFERASE-RELATED"/>
    <property type="match status" value="1"/>
</dbReference>
<sequence>MEAYEGFASLYDVFMEEIDYPAWVKYIIESWKKLGKNPENVIDLGCGTGNITIPLAKTGCTIIGVDISQEMLAEAQRKAISEGVSIPFFCQDMVELELPYQVDCVLSLCDSLNYLTEEGELSAAFSAINKHLNPQGLFLFDMNTEYKFKEALGDKTYAAMTEDAAYFWENSFDEEEGINEYYVSFFKKQKNKDTYERIEEYHYEKAFSIEEVESCLEENGFVLLNVYDGYSFERAKGDSQRYFFVAQLKEEKFNG</sequence>
<evidence type="ECO:0000313" key="5">
    <source>
        <dbReference type="Proteomes" id="UP000068026"/>
    </source>
</evidence>
<dbReference type="AlphaFoldDB" id="A0A110A6W7"/>
<dbReference type="Gene3D" id="3.40.50.150">
    <property type="entry name" value="Vaccinia Virus protein VP39"/>
    <property type="match status" value="1"/>
</dbReference>
<organism evidence="4 6">
    <name type="scientific">Anaerotignum propionicum DSM 1682</name>
    <dbReference type="NCBI Taxonomy" id="991789"/>
    <lineage>
        <taxon>Bacteria</taxon>
        <taxon>Bacillati</taxon>
        <taxon>Bacillota</taxon>
        <taxon>Clostridia</taxon>
        <taxon>Lachnospirales</taxon>
        <taxon>Anaerotignaceae</taxon>
        <taxon>Anaerotignum</taxon>
    </lineage>
</organism>
<dbReference type="GO" id="GO:0008168">
    <property type="term" value="F:methyltransferase activity"/>
    <property type="evidence" value="ECO:0007669"/>
    <property type="project" value="UniProtKB-KW"/>
</dbReference>
<dbReference type="Pfam" id="PF13649">
    <property type="entry name" value="Methyltransf_25"/>
    <property type="match status" value="1"/>
</dbReference>
<evidence type="ECO:0000259" key="2">
    <source>
        <dbReference type="Pfam" id="PF13649"/>
    </source>
</evidence>
<dbReference type="Proteomes" id="UP000068026">
    <property type="component" value="Chromosome"/>
</dbReference>
<dbReference type="RefSeq" id="WP_066047907.1">
    <property type="nucleotide sequence ID" value="NZ_CP014223.1"/>
</dbReference>
<reference evidence="5" key="2">
    <citation type="submission" date="2016-01" db="EMBL/GenBank/DDBJ databases">
        <authorList>
            <person name="Poehlein A."/>
            <person name="Schlien K."/>
            <person name="Gottschalk G."/>
            <person name="Buckel W."/>
            <person name="Daniel R."/>
        </authorList>
    </citation>
    <scope>NUCLEOTIDE SEQUENCE [LARGE SCALE GENOMIC DNA]</scope>
    <source>
        <strain evidence="5">X2</strain>
    </source>
</reference>
<keyword evidence="1 3" id="KW-0808">Transferase</keyword>
<reference evidence="6" key="3">
    <citation type="submission" date="2016-11" db="EMBL/GenBank/DDBJ databases">
        <authorList>
            <person name="Jaros S."/>
            <person name="Januszkiewicz K."/>
            <person name="Wedrychowicz H."/>
        </authorList>
    </citation>
    <scope>NUCLEOTIDE SEQUENCE [LARGE SCALE GENOMIC DNA]</scope>
    <source>
        <strain evidence="6">DSM 1682</strain>
    </source>
</reference>
<dbReference type="OrthoDB" id="9811589at2"/>
<gene>
    <name evidence="3" type="primary">desVI</name>
    <name evidence="3" type="ORF">CPRO_07160</name>
    <name evidence="4" type="ORF">SAMN02745151_00763</name>
</gene>
<name>A0A110A6W7_ANAPI</name>
<evidence type="ECO:0000313" key="3">
    <source>
        <dbReference type="EMBL" id="AMJ40318.1"/>
    </source>
</evidence>
<protein>
    <submittedName>
        <fullName evidence="4">Methyltransferase domain-containing protein</fullName>
    </submittedName>
    <submittedName>
        <fullName evidence="3">dTDP-3-amino-3,4, 6-trideoxy-alpha-D-glucopyranose</fullName>
        <ecNumber evidence="3">2.1.1.234</ecNumber>
    </submittedName>
</protein>
<dbReference type="EMBL" id="CP014223">
    <property type="protein sequence ID" value="AMJ40318.1"/>
    <property type="molecule type" value="Genomic_DNA"/>
</dbReference>
<dbReference type="SUPFAM" id="SSF53335">
    <property type="entry name" value="S-adenosyl-L-methionine-dependent methyltransferases"/>
    <property type="match status" value="1"/>
</dbReference>
<dbReference type="GO" id="GO:0032259">
    <property type="term" value="P:methylation"/>
    <property type="evidence" value="ECO:0007669"/>
    <property type="project" value="UniProtKB-KW"/>
</dbReference>
<evidence type="ECO:0000256" key="1">
    <source>
        <dbReference type="ARBA" id="ARBA00022679"/>
    </source>
</evidence>
<dbReference type="CDD" id="cd02440">
    <property type="entry name" value="AdoMet_MTases"/>
    <property type="match status" value="1"/>
</dbReference>
<dbReference type="EC" id="2.1.1.234" evidence="3"/>
<evidence type="ECO:0000313" key="4">
    <source>
        <dbReference type="EMBL" id="SHE45156.1"/>
    </source>
</evidence>
<evidence type="ECO:0000313" key="6">
    <source>
        <dbReference type="Proteomes" id="UP000184204"/>
    </source>
</evidence>
<feature type="domain" description="Methyltransferase" evidence="2">
    <location>
        <begin position="41"/>
        <end position="136"/>
    </location>
</feature>
<keyword evidence="4" id="KW-0489">Methyltransferase</keyword>
<keyword evidence="5" id="KW-1185">Reference proteome</keyword>
<dbReference type="KEGG" id="cpro:CPRO_07160"/>
<dbReference type="InterPro" id="IPR041698">
    <property type="entry name" value="Methyltransf_25"/>
</dbReference>
<reference evidence="4" key="4">
    <citation type="submission" date="2016-11" db="EMBL/GenBank/DDBJ databases">
        <authorList>
            <person name="Varghese N."/>
            <person name="Submissions S."/>
        </authorList>
    </citation>
    <scope>NUCLEOTIDE SEQUENCE</scope>
    <source>
        <strain evidence="4">DSM 1682</strain>
    </source>
</reference>
<dbReference type="Gene3D" id="2.20.25.110">
    <property type="entry name" value="S-adenosyl-L-methionine-dependent methyltransferases"/>
    <property type="match status" value="1"/>
</dbReference>
<dbReference type="InterPro" id="IPR029063">
    <property type="entry name" value="SAM-dependent_MTases_sf"/>
</dbReference>
<dbReference type="Proteomes" id="UP000184204">
    <property type="component" value="Unassembled WGS sequence"/>
</dbReference>